<evidence type="ECO:0000256" key="3">
    <source>
        <dbReference type="ARBA" id="ARBA00023163"/>
    </source>
</evidence>
<dbReference type="PANTHER" id="PTHR47506:SF3">
    <property type="entry name" value="HTH-TYPE TRANSCRIPTIONAL REGULATOR LMRA"/>
    <property type="match status" value="1"/>
</dbReference>
<dbReference type="Gene3D" id="1.10.357.10">
    <property type="entry name" value="Tetracycline Repressor, domain 2"/>
    <property type="match status" value="1"/>
</dbReference>
<dbReference type="InterPro" id="IPR009057">
    <property type="entry name" value="Homeodomain-like_sf"/>
</dbReference>
<feature type="domain" description="HTH tetR-type" evidence="5">
    <location>
        <begin position="10"/>
        <end position="70"/>
    </location>
</feature>
<sequence>MPKFSDTERKMIKQKLLQEGERLFTSYGIKKVSIDEIVQAAGIAKGSFYSFYSNKEHLYMDISANLQLKMWGDMDAFLNNHRSLPPRDLCKQCFLWMFGELERYPMLSQTNSEIAEYLFRKLPPEVIEAHTRDDSHELIKLQEYGVHFTCGIEIATKTLQTLAISFLSLQQDQTDDQQTIMGIILDGVLKEIVSDESN</sequence>
<accession>A0A3E2WIF0</accession>
<dbReference type="PANTHER" id="PTHR47506">
    <property type="entry name" value="TRANSCRIPTIONAL REGULATORY PROTEIN"/>
    <property type="match status" value="1"/>
</dbReference>
<evidence type="ECO:0000313" key="7">
    <source>
        <dbReference type="Proteomes" id="UP000261111"/>
    </source>
</evidence>
<keyword evidence="2 4" id="KW-0238">DNA-binding</keyword>
<dbReference type="PRINTS" id="PR00455">
    <property type="entry name" value="HTHTETR"/>
</dbReference>
<evidence type="ECO:0000256" key="2">
    <source>
        <dbReference type="ARBA" id="ARBA00023125"/>
    </source>
</evidence>
<protein>
    <submittedName>
        <fullName evidence="6">TetR/AcrR family transcriptional regulator</fullName>
    </submittedName>
</protein>
<dbReference type="RefSeq" id="WP_025655034.1">
    <property type="nucleotide sequence ID" value="NZ_QVIA01000027.1"/>
</dbReference>
<feature type="DNA-binding region" description="H-T-H motif" evidence="4">
    <location>
        <begin position="33"/>
        <end position="52"/>
    </location>
</feature>
<name>A0A3E2WIF0_9FIRM</name>
<dbReference type="EMBL" id="QVIA01000027">
    <property type="protein sequence ID" value="RGC26698.1"/>
    <property type="molecule type" value="Genomic_DNA"/>
</dbReference>
<dbReference type="Pfam" id="PF00440">
    <property type="entry name" value="TetR_N"/>
    <property type="match status" value="1"/>
</dbReference>
<dbReference type="GeneID" id="93333016"/>
<evidence type="ECO:0000313" key="6">
    <source>
        <dbReference type="EMBL" id="RGC26698.1"/>
    </source>
</evidence>
<keyword evidence="3" id="KW-0804">Transcription</keyword>
<dbReference type="SUPFAM" id="SSF46689">
    <property type="entry name" value="Homeodomain-like"/>
    <property type="match status" value="1"/>
</dbReference>
<organism evidence="6 7">
    <name type="scientific">Hungatella hathewayi</name>
    <dbReference type="NCBI Taxonomy" id="154046"/>
    <lineage>
        <taxon>Bacteria</taxon>
        <taxon>Bacillati</taxon>
        <taxon>Bacillota</taxon>
        <taxon>Clostridia</taxon>
        <taxon>Lachnospirales</taxon>
        <taxon>Lachnospiraceae</taxon>
        <taxon>Hungatella</taxon>
    </lineage>
</organism>
<proteinExistence type="predicted"/>
<dbReference type="AlphaFoldDB" id="A0A3E2WIF0"/>
<evidence type="ECO:0000256" key="1">
    <source>
        <dbReference type="ARBA" id="ARBA00023015"/>
    </source>
</evidence>
<dbReference type="GO" id="GO:0003677">
    <property type="term" value="F:DNA binding"/>
    <property type="evidence" value="ECO:0007669"/>
    <property type="project" value="UniProtKB-UniRule"/>
</dbReference>
<dbReference type="PROSITE" id="PS50977">
    <property type="entry name" value="HTH_TETR_2"/>
    <property type="match status" value="1"/>
</dbReference>
<reference evidence="6 7" key="1">
    <citation type="submission" date="2018-08" db="EMBL/GenBank/DDBJ databases">
        <title>A genome reference for cultivated species of the human gut microbiota.</title>
        <authorList>
            <person name="Zou Y."/>
            <person name="Xue W."/>
            <person name="Luo G."/>
        </authorList>
    </citation>
    <scope>NUCLEOTIDE SEQUENCE [LARGE SCALE GENOMIC DNA]</scope>
    <source>
        <strain evidence="6 7">AF19-21</strain>
    </source>
</reference>
<dbReference type="InterPro" id="IPR001647">
    <property type="entry name" value="HTH_TetR"/>
</dbReference>
<evidence type="ECO:0000256" key="4">
    <source>
        <dbReference type="PROSITE-ProRule" id="PRU00335"/>
    </source>
</evidence>
<evidence type="ECO:0000259" key="5">
    <source>
        <dbReference type="PROSITE" id="PS50977"/>
    </source>
</evidence>
<gene>
    <name evidence="6" type="ORF">DWX41_19250</name>
</gene>
<dbReference type="Proteomes" id="UP000261111">
    <property type="component" value="Unassembled WGS sequence"/>
</dbReference>
<comment type="caution">
    <text evidence="6">The sequence shown here is derived from an EMBL/GenBank/DDBJ whole genome shotgun (WGS) entry which is preliminary data.</text>
</comment>
<keyword evidence="1" id="KW-0805">Transcription regulation</keyword>